<reference evidence="2 3" key="1">
    <citation type="journal article" date="2022" name="G3 (Bethesda)">
        <title>Whole-genome sequence and methylome profiling of the almond [Prunus dulcis (Mill.) D.A. Webb] cultivar 'Nonpareil'.</title>
        <authorList>
            <person name="D'Amico-Willman K.M."/>
            <person name="Ouma W.Z."/>
            <person name="Meulia T."/>
            <person name="Sideli G.M."/>
            <person name="Gradziel T.M."/>
            <person name="Fresnedo-Ramirez J."/>
        </authorList>
    </citation>
    <scope>NUCLEOTIDE SEQUENCE [LARGE SCALE GENOMIC DNA]</scope>
    <source>
        <strain evidence="2">Clone GOH B32 T37-40</strain>
    </source>
</reference>
<feature type="transmembrane region" description="Helical" evidence="1">
    <location>
        <begin position="54"/>
        <end position="73"/>
    </location>
</feature>
<keyword evidence="1" id="KW-1133">Transmembrane helix</keyword>
<keyword evidence="1" id="KW-0472">Membrane</keyword>
<comment type="caution">
    <text evidence="2">The sequence shown here is derived from an EMBL/GenBank/DDBJ whole genome shotgun (WGS) entry which is preliminary data.</text>
</comment>
<dbReference type="EMBL" id="JAJFAZ020000008">
    <property type="protein sequence ID" value="KAI5313088.1"/>
    <property type="molecule type" value="Genomic_DNA"/>
</dbReference>
<keyword evidence="3" id="KW-1185">Reference proteome</keyword>
<keyword evidence="1" id="KW-0812">Transmembrane</keyword>
<dbReference type="Proteomes" id="UP001054821">
    <property type="component" value="Chromosome 8"/>
</dbReference>
<evidence type="ECO:0000313" key="2">
    <source>
        <dbReference type="EMBL" id="KAI5313088.1"/>
    </source>
</evidence>
<name>A0AAD4YLT5_PRUDU</name>
<gene>
    <name evidence="2" type="ORF">L3X38_042262</name>
</gene>
<organism evidence="2 3">
    <name type="scientific">Prunus dulcis</name>
    <name type="common">Almond</name>
    <name type="synonym">Amygdalus dulcis</name>
    <dbReference type="NCBI Taxonomy" id="3755"/>
    <lineage>
        <taxon>Eukaryota</taxon>
        <taxon>Viridiplantae</taxon>
        <taxon>Streptophyta</taxon>
        <taxon>Embryophyta</taxon>
        <taxon>Tracheophyta</taxon>
        <taxon>Spermatophyta</taxon>
        <taxon>Magnoliopsida</taxon>
        <taxon>eudicotyledons</taxon>
        <taxon>Gunneridae</taxon>
        <taxon>Pentapetalae</taxon>
        <taxon>rosids</taxon>
        <taxon>fabids</taxon>
        <taxon>Rosales</taxon>
        <taxon>Rosaceae</taxon>
        <taxon>Amygdaloideae</taxon>
        <taxon>Amygdaleae</taxon>
        <taxon>Prunus</taxon>
    </lineage>
</organism>
<protein>
    <submittedName>
        <fullName evidence="2">Uncharacterized protein</fullName>
    </submittedName>
</protein>
<accession>A0AAD4YLT5</accession>
<proteinExistence type="predicted"/>
<evidence type="ECO:0000256" key="1">
    <source>
        <dbReference type="SAM" id="Phobius"/>
    </source>
</evidence>
<evidence type="ECO:0000313" key="3">
    <source>
        <dbReference type="Proteomes" id="UP001054821"/>
    </source>
</evidence>
<dbReference type="AlphaFoldDB" id="A0AAD4YLT5"/>
<sequence>MSFTRDVVLFQLRVRGPNSGVGAEICGLPDLPLNVGPADDWNRRLHRPARGTRCLLSVVYPICCYTLVLPAPLQLLPPSVLRQPVELASN</sequence>